<protein>
    <recommendedName>
        <fullName evidence="4">Glycosyltransferase RgtA/B/C/D-like domain-containing protein</fullName>
    </recommendedName>
</protein>
<organism evidence="2 3">
    <name type="scientific">Enterococcus saigonensis</name>
    <dbReference type="NCBI Taxonomy" id="1805431"/>
    <lineage>
        <taxon>Bacteria</taxon>
        <taxon>Bacillati</taxon>
        <taxon>Bacillota</taxon>
        <taxon>Bacilli</taxon>
        <taxon>Lactobacillales</taxon>
        <taxon>Enterococcaceae</taxon>
        <taxon>Enterococcus</taxon>
    </lineage>
</organism>
<feature type="transmembrane region" description="Helical" evidence="1">
    <location>
        <begin position="622"/>
        <end position="641"/>
    </location>
</feature>
<evidence type="ECO:0000256" key="1">
    <source>
        <dbReference type="SAM" id="Phobius"/>
    </source>
</evidence>
<feature type="transmembrane region" description="Helical" evidence="1">
    <location>
        <begin position="359"/>
        <end position="376"/>
    </location>
</feature>
<dbReference type="EMBL" id="AP022822">
    <property type="protein sequence ID" value="BCA85453.1"/>
    <property type="molecule type" value="Genomic_DNA"/>
</dbReference>
<dbReference type="Pfam" id="PF19484">
    <property type="entry name" value="DUF6020"/>
    <property type="match status" value="1"/>
</dbReference>
<accession>A0A679IAW5</accession>
<feature type="transmembrane region" description="Helical" evidence="1">
    <location>
        <begin position="126"/>
        <end position="150"/>
    </location>
</feature>
<gene>
    <name evidence="2" type="ORF">EsVE80_09760</name>
</gene>
<reference evidence="2 3" key="1">
    <citation type="submission" date="2020-02" db="EMBL/GenBank/DDBJ databases">
        <title>Characterization of vanA genotype vancomycin-resistant Enterococcus saigonensis VE80.</title>
        <authorList>
            <person name="Harada T."/>
            <person name="Motooka D."/>
            <person name="Nakamura S."/>
            <person name="Yamamoto Y."/>
            <person name="Kawahara R."/>
            <person name="Kawatsu K."/>
        </authorList>
    </citation>
    <scope>NUCLEOTIDE SEQUENCE [LARGE SCALE GENOMIC DNA]</scope>
    <source>
        <strain evidence="2 3">VE80</strain>
    </source>
</reference>
<evidence type="ECO:0008006" key="4">
    <source>
        <dbReference type="Google" id="ProtNLM"/>
    </source>
</evidence>
<feature type="transmembrane region" description="Helical" evidence="1">
    <location>
        <begin position="188"/>
        <end position="213"/>
    </location>
</feature>
<proteinExistence type="predicted"/>
<feature type="transmembrane region" description="Helical" evidence="1">
    <location>
        <begin position="60"/>
        <end position="83"/>
    </location>
</feature>
<feature type="transmembrane region" description="Helical" evidence="1">
    <location>
        <begin position="382"/>
        <end position="400"/>
    </location>
</feature>
<dbReference type="InterPro" id="IPR046062">
    <property type="entry name" value="DUF6020"/>
</dbReference>
<dbReference type="RefSeq" id="WP_173102728.1">
    <property type="nucleotide sequence ID" value="NZ_AP022822.1"/>
</dbReference>
<feature type="transmembrane region" description="Helical" evidence="1">
    <location>
        <begin position="596"/>
        <end position="616"/>
    </location>
</feature>
<feature type="transmembrane region" description="Helical" evidence="1">
    <location>
        <begin position="257"/>
        <end position="279"/>
    </location>
</feature>
<keyword evidence="1" id="KW-0472">Membrane</keyword>
<feature type="transmembrane region" description="Helical" evidence="1">
    <location>
        <begin position="12"/>
        <end position="28"/>
    </location>
</feature>
<feature type="transmembrane region" description="Helical" evidence="1">
    <location>
        <begin position="95"/>
        <end position="114"/>
    </location>
</feature>
<dbReference type="Proteomes" id="UP000502998">
    <property type="component" value="Chromosome"/>
</dbReference>
<evidence type="ECO:0000313" key="2">
    <source>
        <dbReference type="EMBL" id="BCA85453.1"/>
    </source>
</evidence>
<evidence type="ECO:0000313" key="3">
    <source>
        <dbReference type="Proteomes" id="UP000502998"/>
    </source>
</evidence>
<dbReference type="KEGG" id="esg:EsVE80_09760"/>
<feature type="transmembrane region" description="Helical" evidence="1">
    <location>
        <begin position="337"/>
        <end position="354"/>
    </location>
</feature>
<keyword evidence="1" id="KW-0812">Transmembrane</keyword>
<feature type="transmembrane region" description="Helical" evidence="1">
    <location>
        <begin position="313"/>
        <end position="331"/>
    </location>
</feature>
<name>A0A679IAW5_9ENTE</name>
<keyword evidence="1" id="KW-1133">Transmembrane helix</keyword>
<keyword evidence="3" id="KW-1185">Reference proteome</keyword>
<feature type="transmembrane region" description="Helical" evidence="1">
    <location>
        <begin position="291"/>
        <end position="308"/>
    </location>
</feature>
<sequence length="651" mass="76055">MFSKNFINQDKKIVVVNFLKALLLTVFLDNRLTVLKVNTMIYDQIDNRILQRIYYFLYDISAHISGIPITYIFMFVGLFFLLTWTAHLTTKRLTIIQHLISTFFSMMILFKYALDLTLPVNQTSYFYLLVSSTSQFIKTFLTFVSWYILFNTVQRILEVLLIRVSKVSKDENIIMSLEIKKKNWKKDILKNTFIVFFLWLPFLIIDYPGVLIYDGVTQIMQYNGYDPLRTDHPISSTLLLNYCFNIGKFIGSGNLGLFIYVLVQSLSLAFSFGAVITWATISFDKINLKKIFIPMCGLLPVVLTFIPLISKDIIFASMFVLLNLLLAIILFNQSSKLTLGLFIGVLLSSTISMLFRKNVLYVIILFIVISAILLAFNKSKFINKYFVLALLISVVLFKGIDTGLGKLYDANTDGLRRESLSLPFQQTARYIKYHGDEMTSDEKKKIDRVLKIDNIDERYNPKLSNNVKDYHNENASKEELKEYFFTWIDEFFKHPVTYFEATIDQNVSLFTLFTKNEYFTHLTAGYREAIPRRNQIYEDYNLKVSKTHWTLQEIKLKVFQIFDRIPGLGLLDNPSTYIIVLFLFWGISIKYKLKRFIYISLPTFIMLLTLIAGPVVQGYTRYTALFIFVFPILFVSFLIDFQNNKKKRTYR</sequence>
<dbReference type="AlphaFoldDB" id="A0A679IAW5"/>